<reference evidence="2" key="1">
    <citation type="submission" date="2016-11" db="EMBL/GenBank/DDBJ databases">
        <authorList>
            <person name="Jaros S."/>
            <person name="Januszkiewicz K."/>
            <person name="Wedrychowicz H."/>
        </authorList>
    </citation>
    <scope>NUCLEOTIDE SEQUENCE [LARGE SCALE GENOMIC DNA]</scope>
    <source>
        <strain evidence="2">Y48</strain>
    </source>
</reference>
<dbReference type="Proteomes" id="UP000183810">
    <property type="component" value="Chromosome"/>
</dbReference>
<dbReference type="PANTHER" id="PTHR33164">
    <property type="entry name" value="TRANSCRIPTIONAL REGULATOR, MARR FAMILY"/>
    <property type="match status" value="1"/>
</dbReference>
<dbReference type="AlphaFoldDB" id="A0A1J0VNM9"/>
<evidence type="ECO:0000313" key="3">
    <source>
        <dbReference type="Proteomes" id="UP000183810"/>
    </source>
</evidence>
<dbReference type="EMBL" id="CP018082">
    <property type="protein sequence ID" value="APE33618.1"/>
    <property type="molecule type" value="Genomic_DNA"/>
</dbReference>
<dbReference type="KEGG" id="nsl:BOX37_06135"/>
<proteinExistence type="predicted"/>
<dbReference type="InterPro" id="IPR036390">
    <property type="entry name" value="WH_DNA-bd_sf"/>
</dbReference>
<dbReference type="GO" id="GO:0006950">
    <property type="term" value="P:response to stress"/>
    <property type="evidence" value="ECO:0007669"/>
    <property type="project" value="TreeGrafter"/>
</dbReference>
<name>A0A1J0VNM9_9NOCA</name>
<dbReference type="InterPro" id="IPR000835">
    <property type="entry name" value="HTH_MarR-typ"/>
</dbReference>
<accession>A0A1J0VNM9</accession>
<gene>
    <name evidence="2" type="ORF">BOX37_06135</name>
</gene>
<dbReference type="SMART" id="SM00347">
    <property type="entry name" value="HTH_MARR"/>
    <property type="match status" value="1"/>
</dbReference>
<evidence type="ECO:0000313" key="2">
    <source>
        <dbReference type="EMBL" id="APE33618.1"/>
    </source>
</evidence>
<organism evidence="2 3">
    <name type="scientific">Nocardia mangyaensis</name>
    <dbReference type="NCBI Taxonomy" id="2213200"/>
    <lineage>
        <taxon>Bacteria</taxon>
        <taxon>Bacillati</taxon>
        <taxon>Actinomycetota</taxon>
        <taxon>Actinomycetes</taxon>
        <taxon>Mycobacteriales</taxon>
        <taxon>Nocardiaceae</taxon>
        <taxon>Nocardia</taxon>
    </lineage>
</organism>
<dbReference type="PROSITE" id="PS50995">
    <property type="entry name" value="HTH_MARR_2"/>
    <property type="match status" value="1"/>
</dbReference>
<protein>
    <submittedName>
        <fullName evidence="2">MarR family transcriptional regulator</fullName>
    </submittedName>
</protein>
<dbReference type="InterPro" id="IPR036388">
    <property type="entry name" value="WH-like_DNA-bd_sf"/>
</dbReference>
<dbReference type="Pfam" id="PF01047">
    <property type="entry name" value="MarR"/>
    <property type="match status" value="1"/>
</dbReference>
<evidence type="ECO:0000259" key="1">
    <source>
        <dbReference type="PROSITE" id="PS50995"/>
    </source>
</evidence>
<dbReference type="PANTHER" id="PTHR33164:SF99">
    <property type="entry name" value="MARR FAMILY REGULATORY PROTEIN"/>
    <property type="match status" value="1"/>
</dbReference>
<dbReference type="SUPFAM" id="SSF46785">
    <property type="entry name" value="Winged helix' DNA-binding domain"/>
    <property type="match status" value="1"/>
</dbReference>
<dbReference type="InterPro" id="IPR039422">
    <property type="entry name" value="MarR/SlyA-like"/>
</dbReference>
<dbReference type="GO" id="GO:0003700">
    <property type="term" value="F:DNA-binding transcription factor activity"/>
    <property type="evidence" value="ECO:0007669"/>
    <property type="project" value="InterPro"/>
</dbReference>
<keyword evidence="3" id="KW-1185">Reference proteome</keyword>
<dbReference type="Gene3D" id="1.10.10.10">
    <property type="entry name" value="Winged helix-like DNA-binding domain superfamily/Winged helix DNA-binding domain"/>
    <property type="match status" value="1"/>
</dbReference>
<sequence length="176" mass="19329">MRTTIIPVPRWLSDDEQQTWQAYIRLRQRLDAALSAGLAEHGLSMADYELMVPLSAAPNGCLRAKELAAEVCWDKSRLSKQLARMAARGLVDRRPAEDDARGVVVSLADAGRAVLERAAPEHVDLVRKLFVDRLSPGESAALRSLVDKVLVATDRRSGTPGEMDLRGCGSPDFPPW</sequence>
<feature type="domain" description="HTH marR-type" evidence="1">
    <location>
        <begin position="16"/>
        <end position="151"/>
    </location>
</feature>